<evidence type="ECO:0000313" key="1">
    <source>
        <dbReference type="EMBL" id="KRZ22995.1"/>
    </source>
</evidence>
<dbReference type="AlphaFoldDB" id="A0A0V1IJM4"/>
<reference evidence="1 2" key="1">
    <citation type="submission" date="2015-01" db="EMBL/GenBank/DDBJ databases">
        <title>Evolution of Trichinella species and genotypes.</title>
        <authorList>
            <person name="Korhonen P.K."/>
            <person name="Edoardo P."/>
            <person name="Giuseppe L.R."/>
            <person name="Gasser R.B."/>
        </authorList>
    </citation>
    <scope>NUCLEOTIDE SEQUENCE [LARGE SCALE GENOMIC DNA]</scope>
    <source>
        <strain evidence="1">ISS588</strain>
    </source>
</reference>
<gene>
    <name evidence="1" type="ORF">T4B_6157</name>
</gene>
<evidence type="ECO:0000313" key="2">
    <source>
        <dbReference type="Proteomes" id="UP000054805"/>
    </source>
</evidence>
<dbReference type="EMBL" id="JYDS01000157">
    <property type="protein sequence ID" value="KRZ22995.1"/>
    <property type="molecule type" value="Genomic_DNA"/>
</dbReference>
<dbReference type="Proteomes" id="UP000054805">
    <property type="component" value="Unassembled WGS sequence"/>
</dbReference>
<organism evidence="1 2">
    <name type="scientific">Trichinella pseudospiralis</name>
    <name type="common">Parasitic roundworm</name>
    <dbReference type="NCBI Taxonomy" id="6337"/>
    <lineage>
        <taxon>Eukaryota</taxon>
        <taxon>Metazoa</taxon>
        <taxon>Ecdysozoa</taxon>
        <taxon>Nematoda</taxon>
        <taxon>Enoplea</taxon>
        <taxon>Dorylaimia</taxon>
        <taxon>Trichinellida</taxon>
        <taxon>Trichinellidae</taxon>
        <taxon>Trichinella</taxon>
    </lineage>
</organism>
<accession>A0A0V1IJM4</accession>
<comment type="caution">
    <text evidence="1">The sequence shown here is derived from an EMBL/GenBank/DDBJ whole genome shotgun (WGS) entry which is preliminary data.</text>
</comment>
<name>A0A0V1IJM4_TRIPS</name>
<sequence>MMGYEFLNCLFVLNSKFSILPIELHLTAKRCKSERNEDSRELLQTTIKKRHQQIKLSQLALFSCKNMSQMFAVSQLQYVTIQSHGIFLKSLARGCYKFINTDQRFDKLHCWLTSAHWMRSAWIGDEKTGPRERERERDYKMPGGAASRVLGFVRLNHR</sequence>
<protein>
    <submittedName>
        <fullName evidence="1">Uncharacterized protein</fullName>
    </submittedName>
</protein>
<keyword evidence="2" id="KW-1185">Reference proteome</keyword>
<proteinExistence type="predicted"/>